<dbReference type="InterPro" id="IPR053734">
    <property type="entry name" value="Phage_Head-Tail_Connect_sf"/>
</dbReference>
<evidence type="ECO:0000313" key="1">
    <source>
        <dbReference type="EMBL" id="MDK3075142.1"/>
    </source>
</evidence>
<reference evidence="1 2" key="1">
    <citation type="submission" date="2023-05" db="EMBL/GenBank/DDBJ databases">
        <title>Sedimentitalea sp. nov. JM2-8.</title>
        <authorList>
            <person name="Huang J."/>
        </authorList>
    </citation>
    <scope>NUCLEOTIDE SEQUENCE [LARGE SCALE GENOMIC DNA]</scope>
    <source>
        <strain evidence="1 2">JM2-8</strain>
    </source>
</reference>
<name>A0ABT7FJ26_9RHOB</name>
<protein>
    <submittedName>
        <fullName evidence="1">Uncharacterized protein</fullName>
    </submittedName>
</protein>
<dbReference type="Gene3D" id="2.40.10.180">
    <property type="entry name" value="Phage tail proteins"/>
    <property type="match status" value="1"/>
</dbReference>
<dbReference type="EMBL" id="JASNJE010000031">
    <property type="protein sequence ID" value="MDK3075142.1"/>
    <property type="molecule type" value="Genomic_DNA"/>
</dbReference>
<accession>A0ABT7FJ26</accession>
<dbReference type="Proteomes" id="UP001227126">
    <property type="component" value="Unassembled WGS sequence"/>
</dbReference>
<dbReference type="RefSeq" id="WP_284487073.1">
    <property type="nucleotide sequence ID" value="NZ_JASNJE010000031.1"/>
</dbReference>
<organism evidence="1 2">
    <name type="scientific">Sedimentitalea xiamensis</name>
    <dbReference type="NCBI Taxonomy" id="3050037"/>
    <lineage>
        <taxon>Bacteria</taxon>
        <taxon>Pseudomonadati</taxon>
        <taxon>Pseudomonadota</taxon>
        <taxon>Alphaproteobacteria</taxon>
        <taxon>Rhodobacterales</taxon>
        <taxon>Paracoccaceae</taxon>
        <taxon>Sedimentitalea</taxon>
    </lineage>
</organism>
<evidence type="ECO:0000313" key="2">
    <source>
        <dbReference type="Proteomes" id="UP001227126"/>
    </source>
</evidence>
<sequence length="103" mass="10868">MAGSFIESDLSAVFASSDFGEADFAVTWKGCPVSGCIFDDEDVAVELGEGVGEIMHQSVITGQSAKFLGIADGDPMVVRGVNYTVKHWSDDGTGVIEIHLEVV</sequence>
<gene>
    <name evidence="1" type="ORF">QO034_18805</name>
</gene>
<keyword evidence="2" id="KW-1185">Reference proteome</keyword>
<dbReference type="InterPro" id="IPR008018">
    <property type="entry name" value="Phage_tail_attach_FII"/>
</dbReference>
<comment type="caution">
    <text evidence="1">The sequence shown here is derived from an EMBL/GenBank/DDBJ whole genome shotgun (WGS) entry which is preliminary data.</text>
</comment>
<dbReference type="Pfam" id="PF05354">
    <property type="entry name" value="Phage_attach"/>
    <property type="match status" value="1"/>
</dbReference>
<proteinExistence type="predicted"/>